<protein>
    <recommendedName>
        <fullName evidence="6">2-aminoethylphosphonate--pyruvate transaminase</fullName>
        <ecNumber evidence="6">2.6.1.37</ecNumber>
    </recommendedName>
</protein>
<keyword evidence="4 9" id="KW-0663">Pyridoxal phosphate</keyword>
<dbReference type="InterPro" id="IPR015421">
    <property type="entry name" value="PyrdxlP-dep_Trfase_major"/>
</dbReference>
<evidence type="ECO:0000256" key="2">
    <source>
        <dbReference type="ARBA" id="ARBA00022576"/>
    </source>
</evidence>
<proteinExistence type="inferred from homology"/>
<evidence type="ECO:0000256" key="3">
    <source>
        <dbReference type="ARBA" id="ARBA00022679"/>
    </source>
</evidence>
<dbReference type="Pfam" id="PF00266">
    <property type="entry name" value="Aminotran_5"/>
    <property type="match status" value="1"/>
</dbReference>
<dbReference type="Gene3D" id="3.90.1150.10">
    <property type="entry name" value="Aspartate Aminotransferase, domain 1"/>
    <property type="match status" value="1"/>
</dbReference>
<evidence type="ECO:0000256" key="9">
    <source>
        <dbReference type="PIRSR" id="PIRSR000524-50"/>
    </source>
</evidence>
<sequence>MKKTILLNPGPVCTSERVKNALLRGDMCHREKEFSVLLSNVRKKILHAFAPNGNYTTTIITGSGTASLEAGVCSSVSEGKKILVINNGVYGDRISRIASAYKINKVELQYDWSKQPDIEQIENTVSKDSDIEVVALVHHETTTGLLNPIYKIGEITKKYGRTFFLDSISGLGGEEIDLINDNVDICIGTANKCIQGLPGLSFVILKQDEVNRLRKIPPRSIYFNLISQLDEQEKKGECPFTPSVHTFFAFDEALDELLEESVHNRIKRYKKASTFLRKEFKILNLKFLLPDEFLSNTITALYLPKNMTYAHLHDCLKESGFIIYAGQERLNEKIFRIANMGEISMSDLEALIRNLEEVVDGE</sequence>
<comment type="caution">
    <text evidence="11">The sequence shown here is derived from an EMBL/GenBank/DDBJ whole genome shotgun (WGS) entry which is preliminary data.</text>
</comment>
<evidence type="ECO:0000256" key="4">
    <source>
        <dbReference type="ARBA" id="ARBA00022898"/>
    </source>
</evidence>
<evidence type="ECO:0000256" key="1">
    <source>
        <dbReference type="ARBA" id="ARBA00001933"/>
    </source>
</evidence>
<name>A0A1E3X6H8_9BACT</name>
<organism evidence="11 12">
    <name type="scientific">Candidatus Scalindua rubra</name>
    <dbReference type="NCBI Taxonomy" id="1872076"/>
    <lineage>
        <taxon>Bacteria</taxon>
        <taxon>Pseudomonadati</taxon>
        <taxon>Planctomycetota</taxon>
        <taxon>Candidatus Brocadiia</taxon>
        <taxon>Candidatus Brocadiales</taxon>
        <taxon>Candidatus Scalinduaceae</taxon>
        <taxon>Candidatus Scalindua</taxon>
    </lineage>
</organism>
<dbReference type="InterPro" id="IPR015422">
    <property type="entry name" value="PyrdxlP-dep_Trfase_small"/>
</dbReference>
<gene>
    <name evidence="11" type="ORF">SCARUB_03712</name>
</gene>
<dbReference type="EMBL" id="MAYW01000138">
    <property type="protein sequence ID" value="ODS31169.1"/>
    <property type="molecule type" value="Genomic_DNA"/>
</dbReference>
<dbReference type="PATRIC" id="fig|1872076.5.peg.4420"/>
<dbReference type="NCBIfam" id="TIGR03301">
    <property type="entry name" value="PhnW-AepZ"/>
    <property type="match status" value="1"/>
</dbReference>
<dbReference type="InterPro" id="IPR000192">
    <property type="entry name" value="Aminotrans_V_dom"/>
</dbReference>
<evidence type="ECO:0000256" key="7">
    <source>
        <dbReference type="ARBA" id="ARBA00049460"/>
    </source>
</evidence>
<dbReference type="SUPFAM" id="SSF53383">
    <property type="entry name" value="PLP-dependent transferases"/>
    <property type="match status" value="1"/>
</dbReference>
<dbReference type="InterPro" id="IPR012703">
    <property type="entry name" value="NH2EtPonate_pyrv_transaminase"/>
</dbReference>
<evidence type="ECO:0000256" key="5">
    <source>
        <dbReference type="ARBA" id="ARBA00023317"/>
    </source>
</evidence>
<comment type="catalytic activity">
    <reaction evidence="7">
        <text>(2-aminoethyl)phosphonate + pyruvate = phosphonoacetaldehyde + L-alanine</text>
        <dbReference type="Rhea" id="RHEA:17021"/>
        <dbReference type="ChEBI" id="CHEBI:15361"/>
        <dbReference type="ChEBI" id="CHEBI:57418"/>
        <dbReference type="ChEBI" id="CHEBI:57972"/>
        <dbReference type="ChEBI" id="CHEBI:58383"/>
        <dbReference type="EC" id="2.6.1.37"/>
    </reaction>
</comment>
<accession>A0A1E3X6H8</accession>
<dbReference type="PIRSF" id="PIRSF000524">
    <property type="entry name" value="SPT"/>
    <property type="match status" value="1"/>
</dbReference>
<dbReference type="HAMAP" id="MF_01376">
    <property type="entry name" value="PhnW_aminotrans_5"/>
    <property type="match status" value="1"/>
</dbReference>
<evidence type="ECO:0000313" key="12">
    <source>
        <dbReference type="Proteomes" id="UP000094056"/>
    </source>
</evidence>
<dbReference type="AlphaFoldDB" id="A0A1E3X6H8"/>
<dbReference type="PANTHER" id="PTHR42778:SF1">
    <property type="entry name" value="2-AMINOETHYLPHOSPHONATE--PYRUVATE TRANSAMINASE"/>
    <property type="match status" value="1"/>
</dbReference>
<keyword evidence="2 11" id="KW-0032">Aminotransferase</keyword>
<comment type="cofactor">
    <cofactor evidence="1 9">
        <name>pyridoxal 5'-phosphate</name>
        <dbReference type="ChEBI" id="CHEBI:597326"/>
    </cofactor>
</comment>
<dbReference type="InterPro" id="IPR015424">
    <property type="entry name" value="PyrdxlP-dep_Trfase"/>
</dbReference>
<evidence type="ECO:0000259" key="10">
    <source>
        <dbReference type="Pfam" id="PF00266"/>
    </source>
</evidence>
<dbReference type="Gene3D" id="3.40.640.10">
    <property type="entry name" value="Type I PLP-dependent aspartate aminotransferase-like (Major domain)"/>
    <property type="match status" value="1"/>
</dbReference>
<evidence type="ECO:0000256" key="6">
    <source>
        <dbReference type="ARBA" id="ARBA00044521"/>
    </source>
</evidence>
<keyword evidence="3 11" id="KW-0808">Transferase</keyword>
<dbReference type="GO" id="GO:0019700">
    <property type="term" value="P:organic phosphonate catabolic process"/>
    <property type="evidence" value="ECO:0007669"/>
    <property type="project" value="InterPro"/>
</dbReference>
<reference evidence="11 12" key="1">
    <citation type="submission" date="2016-07" db="EMBL/GenBank/DDBJ databases">
        <title>Draft genome of Scalindua rubra, obtained from a brine-seawater interface in the Red Sea, sheds light on salt adaptation in anammox bacteria.</title>
        <authorList>
            <person name="Speth D.R."/>
            <person name="Lagkouvardos I."/>
            <person name="Wang Y."/>
            <person name="Qian P.-Y."/>
            <person name="Dutilh B.E."/>
            <person name="Jetten M.S."/>
        </authorList>
    </citation>
    <scope>NUCLEOTIDE SEQUENCE [LARGE SCALE GENOMIC DNA]</scope>
    <source>
        <strain evidence="11">BSI-1</strain>
    </source>
</reference>
<feature type="binding site" evidence="8">
    <location>
        <position position="336"/>
    </location>
    <ligand>
        <name>substrate</name>
    </ligand>
</feature>
<evidence type="ECO:0000256" key="8">
    <source>
        <dbReference type="PIRSR" id="PIRSR000524-1"/>
    </source>
</evidence>
<dbReference type="InterPro" id="IPR024169">
    <property type="entry name" value="SP_NH2Trfase/AEP_transaminase"/>
</dbReference>
<evidence type="ECO:0000313" key="11">
    <source>
        <dbReference type="EMBL" id="ODS31169.1"/>
    </source>
</evidence>
<dbReference type="GO" id="GO:0047304">
    <property type="term" value="F:2-aminoethylphosphonate-pyruvate transaminase activity"/>
    <property type="evidence" value="ECO:0007669"/>
    <property type="project" value="UniProtKB-EC"/>
</dbReference>
<dbReference type="PANTHER" id="PTHR42778">
    <property type="entry name" value="2-AMINOETHYLPHOSPHONATE--PYRUVATE TRANSAMINASE"/>
    <property type="match status" value="1"/>
</dbReference>
<keyword evidence="5" id="KW-0670">Pyruvate</keyword>
<feature type="modified residue" description="N6-(pyridoxal phosphate)lysine" evidence="9">
    <location>
        <position position="192"/>
    </location>
</feature>
<feature type="domain" description="Aminotransferase class V" evidence="10">
    <location>
        <begin position="26"/>
        <end position="327"/>
    </location>
</feature>
<dbReference type="Proteomes" id="UP000094056">
    <property type="component" value="Unassembled WGS sequence"/>
</dbReference>
<dbReference type="EC" id="2.6.1.37" evidence="6"/>